<dbReference type="AlphaFoldDB" id="A0A0E9SW99"/>
<dbReference type="GO" id="GO:0032367">
    <property type="term" value="P:intracellular cholesterol transport"/>
    <property type="evidence" value="ECO:0007669"/>
    <property type="project" value="InterPro"/>
</dbReference>
<evidence type="ECO:0000313" key="1">
    <source>
        <dbReference type="EMBL" id="JAH45644.1"/>
    </source>
</evidence>
<dbReference type="EMBL" id="GBXM01062933">
    <property type="protein sequence ID" value="JAH45644.1"/>
    <property type="molecule type" value="Transcribed_RNA"/>
</dbReference>
<reference evidence="1" key="1">
    <citation type="submission" date="2014-11" db="EMBL/GenBank/DDBJ databases">
        <authorList>
            <person name="Amaro Gonzalez C."/>
        </authorList>
    </citation>
    <scope>NUCLEOTIDE SEQUENCE</scope>
</reference>
<dbReference type="PANTHER" id="PTHR32059:SF0">
    <property type="entry name" value="RAB11-BINDING PROTEIN RELCH"/>
    <property type="match status" value="1"/>
</dbReference>
<dbReference type="GO" id="GO:0055037">
    <property type="term" value="C:recycling endosome"/>
    <property type="evidence" value="ECO:0007669"/>
    <property type="project" value="TreeGrafter"/>
</dbReference>
<reference evidence="1" key="2">
    <citation type="journal article" date="2015" name="Fish Shellfish Immunol.">
        <title>Early steps in the European eel (Anguilla anguilla)-Vibrio vulnificus interaction in the gills: Role of the RtxA13 toxin.</title>
        <authorList>
            <person name="Callol A."/>
            <person name="Pajuelo D."/>
            <person name="Ebbesson L."/>
            <person name="Teles M."/>
            <person name="MacKenzie S."/>
            <person name="Amaro C."/>
        </authorList>
    </citation>
    <scope>NUCLEOTIDE SEQUENCE</scope>
</reference>
<name>A0A0E9SW99_ANGAN</name>
<protein>
    <submittedName>
        <fullName evidence="1">Uncharacterized protein</fullName>
    </submittedName>
</protein>
<dbReference type="InterPro" id="IPR040362">
    <property type="entry name" value="RELCH"/>
</dbReference>
<accession>A0A0E9SW99</accession>
<proteinExistence type="predicted"/>
<dbReference type="PANTHER" id="PTHR32059">
    <property type="entry name" value="RAB11-BINDING PROTEIN RELCH"/>
    <property type="match status" value="1"/>
</dbReference>
<sequence length="66" mass="7226">MPLFASRANPAYHELLLTVLWYGVVHTSALVRCTAARMFELLVKGVNETLVAQRVVPAASSPKSGW</sequence>
<organism evidence="1">
    <name type="scientific">Anguilla anguilla</name>
    <name type="common">European freshwater eel</name>
    <name type="synonym">Muraena anguilla</name>
    <dbReference type="NCBI Taxonomy" id="7936"/>
    <lineage>
        <taxon>Eukaryota</taxon>
        <taxon>Metazoa</taxon>
        <taxon>Chordata</taxon>
        <taxon>Craniata</taxon>
        <taxon>Vertebrata</taxon>
        <taxon>Euteleostomi</taxon>
        <taxon>Actinopterygii</taxon>
        <taxon>Neopterygii</taxon>
        <taxon>Teleostei</taxon>
        <taxon>Anguilliformes</taxon>
        <taxon>Anguillidae</taxon>
        <taxon>Anguilla</taxon>
    </lineage>
</organism>
<dbReference type="GO" id="GO:0005802">
    <property type="term" value="C:trans-Golgi network"/>
    <property type="evidence" value="ECO:0007669"/>
    <property type="project" value="InterPro"/>
</dbReference>